<evidence type="ECO:0000313" key="4">
    <source>
        <dbReference type="EMBL" id="GAA2485769.1"/>
    </source>
</evidence>
<dbReference type="EMBL" id="BAAASR010000007">
    <property type="protein sequence ID" value="GAA2485769.1"/>
    <property type="molecule type" value="Genomic_DNA"/>
</dbReference>
<accession>A0ABP5YY38</accession>
<feature type="region of interest" description="Disordered" evidence="1">
    <location>
        <begin position="720"/>
        <end position="739"/>
    </location>
</feature>
<evidence type="ECO:0000259" key="3">
    <source>
        <dbReference type="Pfam" id="PF20720"/>
    </source>
</evidence>
<evidence type="ECO:0000256" key="1">
    <source>
        <dbReference type="SAM" id="MobiDB-lite"/>
    </source>
</evidence>
<dbReference type="Proteomes" id="UP001499942">
    <property type="component" value="Unassembled WGS sequence"/>
</dbReference>
<protein>
    <recommendedName>
        <fullName evidence="6">Restriction endonuclease type IV Mrr domain-containing protein</fullName>
    </recommendedName>
</protein>
<evidence type="ECO:0000313" key="5">
    <source>
        <dbReference type="Proteomes" id="UP001499942"/>
    </source>
</evidence>
<dbReference type="SUPFAM" id="SSF52980">
    <property type="entry name" value="Restriction endonuclease-like"/>
    <property type="match status" value="1"/>
</dbReference>
<feature type="domain" description="Restriction endonuclease type IV Mrr" evidence="2">
    <location>
        <begin position="8"/>
        <end position="92"/>
    </location>
</feature>
<dbReference type="InterPro" id="IPR049050">
    <property type="entry name" value="nSTAND3"/>
</dbReference>
<gene>
    <name evidence="4" type="ORF">GCM10010393_16030</name>
</gene>
<evidence type="ECO:0008006" key="6">
    <source>
        <dbReference type="Google" id="ProtNLM"/>
    </source>
</evidence>
<name>A0ABP5YY38_9ACTN</name>
<reference evidence="5" key="1">
    <citation type="journal article" date="2019" name="Int. J. Syst. Evol. Microbiol.">
        <title>The Global Catalogue of Microorganisms (GCM) 10K type strain sequencing project: providing services to taxonomists for standard genome sequencing and annotation.</title>
        <authorList>
            <consortium name="The Broad Institute Genomics Platform"/>
            <consortium name="The Broad Institute Genome Sequencing Center for Infectious Disease"/>
            <person name="Wu L."/>
            <person name="Ma J."/>
        </authorList>
    </citation>
    <scope>NUCLEOTIDE SEQUENCE [LARGE SCALE GENOMIC DNA]</scope>
    <source>
        <strain evidence="5">JCM 5062</strain>
    </source>
</reference>
<dbReference type="RefSeq" id="WP_344358206.1">
    <property type="nucleotide sequence ID" value="NZ_BAAASR010000007.1"/>
</dbReference>
<evidence type="ECO:0000259" key="2">
    <source>
        <dbReference type="Pfam" id="PF04471"/>
    </source>
</evidence>
<proteinExistence type="predicted"/>
<dbReference type="InterPro" id="IPR011335">
    <property type="entry name" value="Restrct_endonuc-II-like"/>
</dbReference>
<keyword evidence="5" id="KW-1185">Reference proteome</keyword>
<feature type="domain" description="Novel STAND NTPase 3" evidence="3">
    <location>
        <begin position="175"/>
        <end position="333"/>
    </location>
</feature>
<dbReference type="Pfam" id="PF20720">
    <property type="entry name" value="nSTAND3"/>
    <property type="match status" value="1"/>
</dbReference>
<dbReference type="Gene3D" id="3.40.50.300">
    <property type="entry name" value="P-loop containing nucleotide triphosphate hydrolases"/>
    <property type="match status" value="1"/>
</dbReference>
<organism evidence="4 5">
    <name type="scientific">Streptomyces gobitricini</name>
    <dbReference type="NCBI Taxonomy" id="68211"/>
    <lineage>
        <taxon>Bacteria</taxon>
        <taxon>Bacillati</taxon>
        <taxon>Actinomycetota</taxon>
        <taxon>Actinomycetes</taxon>
        <taxon>Kitasatosporales</taxon>
        <taxon>Streptomycetaceae</taxon>
        <taxon>Streptomyces</taxon>
    </lineage>
</organism>
<comment type="caution">
    <text evidence="4">The sequence shown here is derived from an EMBL/GenBank/DDBJ whole genome shotgun (WGS) entry which is preliminary data.</text>
</comment>
<dbReference type="Pfam" id="PF04471">
    <property type="entry name" value="Mrr_cat"/>
    <property type="match status" value="1"/>
</dbReference>
<dbReference type="InterPro" id="IPR027417">
    <property type="entry name" value="P-loop_NTPase"/>
</dbReference>
<dbReference type="InterPro" id="IPR007560">
    <property type="entry name" value="Restrct_endonuc_IV_Mrr"/>
</dbReference>
<sequence>MDSFDLGRLTDHDFEVICRDLFGEILGVPLELFPRGRDQGIDLRHTTADGTTTVVQCKHWPKAAQATLTKRLIKDELPKVHALKPDRYLIATSVGLTVDGKDTIRDTFAPYVHTTGDLYGVDEIVAELQSRPELVRRHFRLWLSGTAVLQTVLNQEKYVRSSWLRKRIPRAADTFVPHEGFDRAKAILDEQHVCVIAGIPGVGKTTVALMLAAWLMGNGYEVHEISQDAEEITALWREDTPQLFLYDDFLGQTTLESPLNKNEDARLIDIIREIQEALDKALVMTTRDYILEHALLKHDRLGAPDVSEATSVVHLTDLSLGARGQILYNHVHHAQLPAEQKQPFADPAVWQPIVEHRNFSPRLIEETLRLATRREQDVAAAVRKNLDDPRRIWERIVENDLTDEAVHLLEVLFTLRTATLDTLSESWSWYRKERGLEADVRTFRRALQVLDGTMVAVEQHAVSFHNPSIADYLRFHLNAGRAPMAALLGALVDPVQIHSLIDAAGMADGAGILAQLKAEAARTESAVLETADIVEWSPEIADESEASNLRWILEAAELLDSAPLAAHVVKERGSAHWHGEHVEHLVSLVHAMAGSLLIAPEDVARFAGEVADVIRMELAGQVEDGDWYGAISLYEYLEEIPGGSLSGPPLEALVELALDALHLVAGEDESMLDAEPLDMLLQFLFDQGYEGGADDESAEDFATIQKLVDRFAKLREVPRFAPRQETAAPGPYSNEERDREVITELMKGLRDPDVTPSDE</sequence>
<dbReference type="SUPFAM" id="SSF52540">
    <property type="entry name" value="P-loop containing nucleoside triphosphate hydrolases"/>
    <property type="match status" value="1"/>
</dbReference>